<dbReference type="EMBL" id="MNCJ02000318">
    <property type="protein sequence ID" value="KAF5813200.1"/>
    <property type="molecule type" value="Genomic_DNA"/>
</dbReference>
<reference evidence="1" key="2">
    <citation type="submission" date="2020-06" db="EMBL/GenBank/DDBJ databases">
        <title>Helianthus annuus Genome sequencing and assembly Release 2.</title>
        <authorList>
            <person name="Gouzy J."/>
            <person name="Langlade N."/>
            <person name="Munos S."/>
        </authorList>
    </citation>
    <scope>NUCLEOTIDE SEQUENCE</scope>
    <source>
        <tissue evidence="1">Leaves</tissue>
    </source>
</reference>
<protein>
    <submittedName>
        <fullName evidence="1">Uncharacterized protein</fullName>
    </submittedName>
</protein>
<keyword evidence="2" id="KW-1185">Reference proteome</keyword>
<dbReference type="Proteomes" id="UP000215914">
    <property type="component" value="Unassembled WGS sequence"/>
</dbReference>
<sequence>MSDMPACSGLGCYSLCNLVKATQLLLRKFELMYIYINDFHLFCLKAKFHSYLY</sequence>
<dbReference type="AlphaFoldDB" id="A0A9K3NV83"/>
<organism evidence="1 2">
    <name type="scientific">Helianthus annuus</name>
    <name type="common">Common sunflower</name>
    <dbReference type="NCBI Taxonomy" id="4232"/>
    <lineage>
        <taxon>Eukaryota</taxon>
        <taxon>Viridiplantae</taxon>
        <taxon>Streptophyta</taxon>
        <taxon>Embryophyta</taxon>
        <taxon>Tracheophyta</taxon>
        <taxon>Spermatophyta</taxon>
        <taxon>Magnoliopsida</taxon>
        <taxon>eudicotyledons</taxon>
        <taxon>Gunneridae</taxon>
        <taxon>Pentapetalae</taxon>
        <taxon>asterids</taxon>
        <taxon>campanulids</taxon>
        <taxon>Asterales</taxon>
        <taxon>Asteraceae</taxon>
        <taxon>Asteroideae</taxon>
        <taxon>Heliantheae alliance</taxon>
        <taxon>Heliantheae</taxon>
        <taxon>Helianthus</taxon>
    </lineage>
</organism>
<reference evidence="1" key="1">
    <citation type="journal article" date="2017" name="Nature">
        <title>The sunflower genome provides insights into oil metabolism, flowering and Asterid evolution.</title>
        <authorList>
            <person name="Badouin H."/>
            <person name="Gouzy J."/>
            <person name="Grassa C.J."/>
            <person name="Murat F."/>
            <person name="Staton S.E."/>
            <person name="Cottret L."/>
            <person name="Lelandais-Briere C."/>
            <person name="Owens G.L."/>
            <person name="Carrere S."/>
            <person name="Mayjonade B."/>
            <person name="Legrand L."/>
            <person name="Gill N."/>
            <person name="Kane N.C."/>
            <person name="Bowers J.E."/>
            <person name="Hubner S."/>
            <person name="Bellec A."/>
            <person name="Berard A."/>
            <person name="Berges H."/>
            <person name="Blanchet N."/>
            <person name="Boniface M.C."/>
            <person name="Brunel D."/>
            <person name="Catrice O."/>
            <person name="Chaidir N."/>
            <person name="Claudel C."/>
            <person name="Donnadieu C."/>
            <person name="Faraut T."/>
            <person name="Fievet G."/>
            <person name="Helmstetter N."/>
            <person name="King M."/>
            <person name="Knapp S.J."/>
            <person name="Lai Z."/>
            <person name="Le Paslier M.C."/>
            <person name="Lippi Y."/>
            <person name="Lorenzon L."/>
            <person name="Mandel J.R."/>
            <person name="Marage G."/>
            <person name="Marchand G."/>
            <person name="Marquand E."/>
            <person name="Bret-Mestries E."/>
            <person name="Morien E."/>
            <person name="Nambeesan S."/>
            <person name="Nguyen T."/>
            <person name="Pegot-Espagnet P."/>
            <person name="Pouilly N."/>
            <person name="Raftis F."/>
            <person name="Sallet E."/>
            <person name="Schiex T."/>
            <person name="Thomas J."/>
            <person name="Vandecasteele C."/>
            <person name="Vares D."/>
            <person name="Vear F."/>
            <person name="Vautrin S."/>
            <person name="Crespi M."/>
            <person name="Mangin B."/>
            <person name="Burke J.M."/>
            <person name="Salse J."/>
            <person name="Munos S."/>
            <person name="Vincourt P."/>
            <person name="Rieseberg L.H."/>
            <person name="Langlade N.B."/>
        </authorList>
    </citation>
    <scope>NUCLEOTIDE SEQUENCE</scope>
    <source>
        <tissue evidence="1">Leaves</tissue>
    </source>
</reference>
<evidence type="ECO:0000313" key="2">
    <source>
        <dbReference type="Proteomes" id="UP000215914"/>
    </source>
</evidence>
<comment type="caution">
    <text evidence="1">The sequence shown here is derived from an EMBL/GenBank/DDBJ whole genome shotgun (WGS) entry which is preliminary data.</text>
</comment>
<name>A0A9K3NV83_HELAN</name>
<proteinExistence type="predicted"/>
<accession>A0A9K3NV83</accession>
<gene>
    <name evidence="1" type="ORF">HanXRQr2_Chr03g0095461</name>
</gene>
<dbReference type="Gramene" id="mRNA:HanXRQr2_Chr03g0095461">
    <property type="protein sequence ID" value="CDS:HanXRQr2_Chr03g0095461.1"/>
    <property type="gene ID" value="HanXRQr2_Chr03g0095461"/>
</dbReference>
<evidence type="ECO:0000313" key="1">
    <source>
        <dbReference type="EMBL" id="KAF5813200.1"/>
    </source>
</evidence>